<keyword evidence="9" id="KW-1185">Reference proteome</keyword>
<organism evidence="8 9">
    <name type="scientific">Dyella caseinilytica</name>
    <dbReference type="NCBI Taxonomy" id="1849581"/>
    <lineage>
        <taxon>Bacteria</taxon>
        <taxon>Pseudomonadati</taxon>
        <taxon>Pseudomonadota</taxon>
        <taxon>Gammaproteobacteria</taxon>
        <taxon>Lysobacterales</taxon>
        <taxon>Rhodanobacteraceae</taxon>
        <taxon>Dyella</taxon>
    </lineage>
</organism>
<dbReference type="PANTHER" id="PTHR35333">
    <property type="entry name" value="BETA-LACTAMASE"/>
    <property type="match status" value="1"/>
</dbReference>
<evidence type="ECO:0000313" key="8">
    <source>
        <dbReference type="EMBL" id="QRN53832.1"/>
    </source>
</evidence>
<dbReference type="EC" id="3.5.2.6" evidence="3 6"/>
<dbReference type="PROSITE" id="PS00146">
    <property type="entry name" value="BETA_LACTAMASE_A"/>
    <property type="match status" value="1"/>
</dbReference>
<reference evidence="8 9" key="1">
    <citation type="submission" date="2020-10" db="EMBL/GenBank/DDBJ databases">
        <title>Phylogeny of dyella-like bacteria.</title>
        <authorList>
            <person name="Fu J."/>
        </authorList>
    </citation>
    <scope>NUCLEOTIDE SEQUENCE [LARGE SCALE GENOMIC DNA]</scope>
    <source>
        <strain evidence="8 9">DHOB09</strain>
    </source>
</reference>
<dbReference type="PRINTS" id="PR00118">
    <property type="entry name" value="BLACTAMASEA"/>
</dbReference>
<dbReference type="EMBL" id="CP064030">
    <property type="protein sequence ID" value="QRN53832.1"/>
    <property type="molecule type" value="Genomic_DNA"/>
</dbReference>
<accession>A0ABX7GVR2</accession>
<dbReference type="Gene3D" id="3.40.710.10">
    <property type="entry name" value="DD-peptidase/beta-lactamase superfamily"/>
    <property type="match status" value="1"/>
</dbReference>
<comment type="catalytic activity">
    <reaction evidence="1 6">
        <text>a beta-lactam + H2O = a substituted beta-amino acid</text>
        <dbReference type="Rhea" id="RHEA:20401"/>
        <dbReference type="ChEBI" id="CHEBI:15377"/>
        <dbReference type="ChEBI" id="CHEBI:35627"/>
        <dbReference type="ChEBI" id="CHEBI:140347"/>
        <dbReference type="EC" id="3.5.2.6"/>
    </reaction>
</comment>
<feature type="domain" description="Beta-lactamase class A catalytic" evidence="7">
    <location>
        <begin position="58"/>
        <end position="274"/>
    </location>
</feature>
<evidence type="ECO:0000256" key="3">
    <source>
        <dbReference type="ARBA" id="ARBA00012865"/>
    </source>
</evidence>
<evidence type="ECO:0000256" key="1">
    <source>
        <dbReference type="ARBA" id="ARBA00001526"/>
    </source>
</evidence>
<dbReference type="InterPro" id="IPR045155">
    <property type="entry name" value="Beta-lactam_cat"/>
</dbReference>
<dbReference type="SUPFAM" id="SSF56601">
    <property type="entry name" value="beta-lactamase/transpeptidase-like"/>
    <property type="match status" value="1"/>
</dbReference>
<comment type="similarity">
    <text evidence="2 6">Belongs to the class-A beta-lactamase family.</text>
</comment>
<dbReference type="InterPro" id="IPR023650">
    <property type="entry name" value="Beta-lactam_class-A_AS"/>
</dbReference>
<sequence>MMCLTRKGDSVDRRNLLKGAVLGASMFALRPRLLHASGIDDAKARWQALEHQHGGRLGVAILDTGSGQRIGHRDHERFLLCSTFKMLLAAAVLARVDQGKEQLDRRLVFGKDALLEYAPVTSQHVGPPGMTIAELCQTAVAVSDNTAANVLLAHLGGPSTVTAYARELHDDITRLDRIEPELNRPSTDGLQDTTTPAAMLANLQALTLGQALSDASRKQLIEWLCETSTGKNLLRAGVPGDWRIGEKTGSGATQRNDVAIMWPPQRKPLLVAAYYENADASDDQRAAVLAAVGRIVATV</sequence>
<dbReference type="InterPro" id="IPR000871">
    <property type="entry name" value="Beta-lactam_class-A"/>
</dbReference>
<evidence type="ECO:0000259" key="7">
    <source>
        <dbReference type="Pfam" id="PF13354"/>
    </source>
</evidence>
<proteinExistence type="inferred from homology"/>
<dbReference type="InterPro" id="IPR012338">
    <property type="entry name" value="Beta-lactam/transpept-like"/>
</dbReference>
<evidence type="ECO:0000313" key="9">
    <source>
        <dbReference type="Proteomes" id="UP000663181"/>
    </source>
</evidence>
<keyword evidence="4 6" id="KW-0378">Hydrolase</keyword>
<keyword evidence="5 6" id="KW-0046">Antibiotic resistance</keyword>
<evidence type="ECO:0000256" key="6">
    <source>
        <dbReference type="RuleBase" id="RU361140"/>
    </source>
</evidence>
<evidence type="ECO:0000256" key="4">
    <source>
        <dbReference type="ARBA" id="ARBA00022801"/>
    </source>
</evidence>
<protein>
    <recommendedName>
        <fullName evidence="3 6">Beta-lactamase</fullName>
        <ecNumber evidence="3 6">3.5.2.6</ecNumber>
    </recommendedName>
</protein>
<evidence type="ECO:0000256" key="5">
    <source>
        <dbReference type="ARBA" id="ARBA00023251"/>
    </source>
</evidence>
<dbReference type="NCBIfam" id="NF033103">
    <property type="entry name" value="bla_class_A"/>
    <property type="match status" value="1"/>
</dbReference>
<dbReference type="PANTHER" id="PTHR35333:SF3">
    <property type="entry name" value="BETA-LACTAMASE-TYPE TRANSPEPTIDASE FOLD CONTAINING PROTEIN"/>
    <property type="match status" value="1"/>
</dbReference>
<gene>
    <name evidence="8" type="primary">bla</name>
    <name evidence="8" type="ORF">ISN74_20970</name>
</gene>
<evidence type="ECO:0000256" key="2">
    <source>
        <dbReference type="ARBA" id="ARBA00009009"/>
    </source>
</evidence>
<name>A0ABX7GVR2_9GAMM</name>
<dbReference type="Pfam" id="PF13354">
    <property type="entry name" value="Beta-lactamase2"/>
    <property type="match status" value="1"/>
</dbReference>
<dbReference type="Proteomes" id="UP000663181">
    <property type="component" value="Chromosome"/>
</dbReference>